<keyword evidence="2" id="KW-1185">Reference proteome</keyword>
<protein>
    <submittedName>
        <fullName evidence="1">Phosphatidylinositol 3,5-bisphosphate-binding protein</fullName>
    </submittedName>
</protein>
<dbReference type="EMBL" id="JANBVB010000286">
    <property type="protein sequence ID" value="KAJ2895514.1"/>
    <property type="molecule type" value="Genomic_DNA"/>
</dbReference>
<comment type="caution">
    <text evidence="1">The sequence shown here is derived from an EMBL/GenBank/DDBJ whole genome shotgun (WGS) entry which is preliminary data.</text>
</comment>
<gene>
    <name evidence="1" type="primary">HSV2</name>
    <name evidence="1" type="ORF">IWW38_002291</name>
</gene>
<dbReference type="Proteomes" id="UP001139981">
    <property type="component" value="Unassembled WGS sequence"/>
</dbReference>
<feature type="non-terminal residue" evidence="1">
    <location>
        <position position="56"/>
    </location>
</feature>
<evidence type="ECO:0000313" key="2">
    <source>
        <dbReference type="Proteomes" id="UP001139981"/>
    </source>
</evidence>
<accession>A0ACC1M5L5</accession>
<evidence type="ECO:0000313" key="1">
    <source>
        <dbReference type="EMBL" id="KAJ2895514.1"/>
    </source>
</evidence>
<reference evidence="1" key="1">
    <citation type="submission" date="2022-07" db="EMBL/GenBank/DDBJ databases">
        <title>Phylogenomic reconstructions and comparative analyses of Kickxellomycotina fungi.</title>
        <authorList>
            <person name="Reynolds N.K."/>
            <person name="Stajich J.E."/>
            <person name="Barry K."/>
            <person name="Grigoriev I.V."/>
            <person name="Crous P."/>
            <person name="Smith M.E."/>
        </authorList>
    </citation>
    <scope>NUCLEOTIDE SEQUENCE</scope>
    <source>
        <strain evidence="1">CBS 190363</strain>
    </source>
</reference>
<proteinExistence type="predicted"/>
<organism evidence="1 2">
    <name type="scientific">Coemansia aciculifera</name>
    <dbReference type="NCBI Taxonomy" id="417176"/>
    <lineage>
        <taxon>Eukaryota</taxon>
        <taxon>Fungi</taxon>
        <taxon>Fungi incertae sedis</taxon>
        <taxon>Zoopagomycota</taxon>
        <taxon>Kickxellomycotina</taxon>
        <taxon>Kickxellomycetes</taxon>
        <taxon>Kickxellales</taxon>
        <taxon>Kickxellaceae</taxon>
        <taxon>Coemansia</taxon>
    </lineage>
</organism>
<name>A0ACC1M5L5_9FUNG</name>
<sequence length="56" mass="6308">MNVGRPVPRAGSGAQESYAPELLYATFNQDYGCFAIGTQTGFRIFNSDPYKEKMRR</sequence>